<dbReference type="GO" id="GO:0006368">
    <property type="term" value="P:transcription elongation by RNA polymerase II"/>
    <property type="evidence" value="ECO:0007669"/>
    <property type="project" value="InterPro"/>
</dbReference>
<feature type="compositionally biased region" description="Basic and acidic residues" evidence="1">
    <location>
        <begin position="71"/>
        <end position="89"/>
    </location>
</feature>
<feature type="compositionally biased region" description="Acidic residues" evidence="1">
    <location>
        <begin position="441"/>
        <end position="454"/>
    </location>
</feature>
<dbReference type="OrthoDB" id="20844at2759"/>
<dbReference type="InterPro" id="IPR007149">
    <property type="entry name" value="Leo1"/>
</dbReference>
<comment type="caution">
    <text evidence="2">The sequence shown here is derived from an EMBL/GenBank/DDBJ whole genome shotgun (WGS) entry which is preliminary data.</text>
</comment>
<gene>
    <name evidence="2" type="ORF">M501DRAFT_998361</name>
</gene>
<proteinExistence type="predicted"/>
<dbReference type="EMBL" id="MU006090">
    <property type="protein sequence ID" value="KAF2842116.1"/>
    <property type="molecule type" value="Genomic_DNA"/>
</dbReference>
<reference evidence="2" key="1">
    <citation type="journal article" date="2020" name="Stud. Mycol.">
        <title>101 Dothideomycetes genomes: a test case for predicting lifestyles and emergence of pathogens.</title>
        <authorList>
            <person name="Haridas S."/>
            <person name="Albert R."/>
            <person name="Binder M."/>
            <person name="Bloem J."/>
            <person name="Labutti K."/>
            <person name="Salamov A."/>
            <person name="Andreopoulos B."/>
            <person name="Baker S."/>
            <person name="Barry K."/>
            <person name="Bills G."/>
            <person name="Bluhm B."/>
            <person name="Cannon C."/>
            <person name="Castanera R."/>
            <person name="Culley D."/>
            <person name="Daum C."/>
            <person name="Ezra D."/>
            <person name="Gonzalez J."/>
            <person name="Henrissat B."/>
            <person name="Kuo A."/>
            <person name="Liang C."/>
            <person name="Lipzen A."/>
            <person name="Lutzoni F."/>
            <person name="Magnuson J."/>
            <person name="Mondo S."/>
            <person name="Nolan M."/>
            <person name="Ohm R."/>
            <person name="Pangilinan J."/>
            <person name="Park H.-J."/>
            <person name="Ramirez L."/>
            <person name="Alfaro M."/>
            <person name="Sun H."/>
            <person name="Tritt A."/>
            <person name="Yoshinaga Y."/>
            <person name="Zwiers L.-H."/>
            <person name="Turgeon B."/>
            <person name="Goodwin S."/>
            <person name="Spatafora J."/>
            <person name="Crous P."/>
            <person name="Grigoriev I."/>
        </authorList>
    </citation>
    <scope>NUCLEOTIDE SEQUENCE</scope>
    <source>
        <strain evidence="2">CBS 101060</strain>
    </source>
</reference>
<organism evidence="2 3">
    <name type="scientific">Patellaria atrata CBS 101060</name>
    <dbReference type="NCBI Taxonomy" id="1346257"/>
    <lineage>
        <taxon>Eukaryota</taxon>
        <taxon>Fungi</taxon>
        <taxon>Dikarya</taxon>
        <taxon>Ascomycota</taxon>
        <taxon>Pezizomycotina</taxon>
        <taxon>Dothideomycetes</taxon>
        <taxon>Dothideomycetes incertae sedis</taxon>
        <taxon>Patellariales</taxon>
        <taxon>Patellariaceae</taxon>
        <taxon>Patellaria</taxon>
    </lineage>
</organism>
<feature type="compositionally biased region" description="Basic and acidic residues" evidence="1">
    <location>
        <begin position="425"/>
        <end position="440"/>
    </location>
</feature>
<dbReference type="GO" id="GO:1990269">
    <property type="term" value="F:RNA polymerase II C-terminal domain phosphoserine binding"/>
    <property type="evidence" value="ECO:0007669"/>
    <property type="project" value="TreeGrafter"/>
</dbReference>
<feature type="compositionally biased region" description="Basic residues" evidence="1">
    <location>
        <begin position="366"/>
        <end position="375"/>
    </location>
</feature>
<feature type="region of interest" description="Disordered" evidence="1">
    <location>
        <begin position="316"/>
        <end position="473"/>
    </location>
</feature>
<feature type="region of interest" description="Disordered" evidence="1">
    <location>
        <begin position="1"/>
        <end position="89"/>
    </location>
</feature>
<feature type="compositionally biased region" description="Acidic residues" evidence="1">
    <location>
        <begin position="59"/>
        <end position="70"/>
    </location>
</feature>
<feature type="region of interest" description="Disordered" evidence="1">
    <location>
        <begin position="204"/>
        <end position="225"/>
    </location>
</feature>
<dbReference type="GO" id="GO:0016593">
    <property type="term" value="C:Cdc73/Paf1 complex"/>
    <property type="evidence" value="ECO:0007669"/>
    <property type="project" value="InterPro"/>
</dbReference>
<evidence type="ECO:0000313" key="3">
    <source>
        <dbReference type="Proteomes" id="UP000799429"/>
    </source>
</evidence>
<feature type="region of interest" description="Disordered" evidence="1">
    <location>
        <begin position="130"/>
        <end position="149"/>
    </location>
</feature>
<dbReference type="Proteomes" id="UP000799429">
    <property type="component" value="Unassembled WGS sequence"/>
</dbReference>
<dbReference type="GO" id="GO:0032968">
    <property type="term" value="P:positive regulation of transcription elongation by RNA polymerase II"/>
    <property type="evidence" value="ECO:0007669"/>
    <property type="project" value="TreeGrafter"/>
</dbReference>
<feature type="compositionally biased region" description="Acidic residues" evidence="1">
    <location>
        <begin position="394"/>
        <end position="424"/>
    </location>
</feature>
<feature type="compositionally biased region" description="Basic and acidic residues" evidence="1">
    <location>
        <begin position="130"/>
        <end position="141"/>
    </location>
</feature>
<protein>
    <recommendedName>
        <fullName evidence="4">Leo1-like protein</fullName>
    </recommendedName>
</protein>
<name>A0A9P4SFU0_9PEZI</name>
<accession>A0A9P4SFU0</accession>
<dbReference type="PANTHER" id="PTHR23146:SF0">
    <property type="entry name" value="RNA POLYMERASE-ASSOCIATED PROTEIN LEO1"/>
    <property type="match status" value="1"/>
</dbReference>
<keyword evidence="3" id="KW-1185">Reference proteome</keyword>
<evidence type="ECO:0008006" key="4">
    <source>
        <dbReference type="Google" id="ProtNLM"/>
    </source>
</evidence>
<feature type="compositionally biased region" description="Basic and acidic residues" evidence="1">
    <location>
        <begin position="316"/>
        <end position="336"/>
    </location>
</feature>
<dbReference type="Pfam" id="PF04004">
    <property type="entry name" value="Leo1"/>
    <property type="match status" value="1"/>
</dbReference>
<sequence length="473" mass="52415">MSSDGSPPMADDDDAIKPTTDLGSDDLPEGDEPELEGDDLFGDDGGDEEPQSPKQRQLDDEELDSGDDEGRDDRVGDGEEDAGEQHEDVNFNFMDSTLVKHGIPSPSDNEIYLLKVPQFLEIEPTLWREKGFEPPTTDHHSKAPPSSTFSAYNTALTTLRWRRGPSNHQEIQSNARILRWSDGSLTLQIANDPETQYEFDCNALAPPQRNPTKPTPTSIIDRRSRGPAAYNPTQDSFTYLAAPQVTASVLRVTNKVTTSLQVRPAETTADDALERLQASLAAVAHAKGADGVESGPIVLKEDPALARIRAEKLAREKERTARKMDAQNARERDRNMRILGRSGLGGARGGFTASGLEDDDGSGRARMNRPKPRRNRRDDYSDEEDYGRRKTKEDEYDEEDDFIAGSDEDLEGDGDDDDEDVDDGIVERRGDSPKRQRGNDADEDVDAEGEDDDGPNVSRGKRRRVVDDEEDEE</sequence>
<feature type="compositionally biased region" description="Acidic residues" evidence="1">
    <location>
        <begin position="23"/>
        <end position="50"/>
    </location>
</feature>
<dbReference type="PANTHER" id="PTHR23146">
    <property type="entry name" value="LEO1 PROTEIN"/>
    <property type="match status" value="1"/>
</dbReference>
<evidence type="ECO:0000313" key="2">
    <source>
        <dbReference type="EMBL" id="KAF2842116.1"/>
    </source>
</evidence>
<dbReference type="AlphaFoldDB" id="A0A9P4SFU0"/>
<evidence type="ECO:0000256" key="1">
    <source>
        <dbReference type="SAM" id="MobiDB-lite"/>
    </source>
</evidence>